<evidence type="ECO:0008006" key="5">
    <source>
        <dbReference type="Google" id="ProtNLM"/>
    </source>
</evidence>
<dbReference type="GO" id="GO:0003723">
    <property type="term" value="F:RNA binding"/>
    <property type="evidence" value="ECO:0007669"/>
    <property type="project" value="InterPro"/>
</dbReference>
<reference evidence="3" key="1">
    <citation type="submission" date="2021-02" db="EMBL/GenBank/DDBJ databases">
        <authorList>
            <person name="Nowell W R."/>
        </authorList>
    </citation>
    <scope>NUCLEOTIDE SEQUENCE</scope>
</reference>
<dbReference type="Pfam" id="PF01535">
    <property type="entry name" value="PPR"/>
    <property type="match status" value="3"/>
</dbReference>
<evidence type="ECO:0000313" key="4">
    <source>
        <dbReference type="Proteomes" id="UP000682733"/>
    </source>
</evidence>
<dbReference type="EMBL" id="CAJNOK010048010">
    <property type="protein sequence ID" value="CAF1590383.1"/>
    <property type="molecule type" value="Genomic_DNA"/>
</dbReference>
<comment type="caution">
    <text evidence="3">The sequence shown here is derived from an EMBL/GenBank/DDBJ whole genome shotgun (WGS) entry which is preliminary data.</text>
</comment>
<dbReference type="AlphaFoldDB" id="A0A8S2VP07"/>
<evidence type="ECO:0000313" key="3">
    <source>
        <dbReference type="EMBL" id="CAF4393932.1"/>
    </source>
</evidence>
<dbReference type="InterPro" id="IPR046960">
    <property type="entry name" value="PPR_At4g14850-like_plant"/>
</dbReference>
<organism evidence="3 4">
    <name type="scientific">Didymodactylos carnosus</name>
    <dbReference type="NCBI Taxonomy" id="1234261"/>
    <lineage>
        <taxon>Eukaryota</taxon>
        <taxon>Metazoa</taxon>
        <taxon>Spiralia</taxon>
        <taxon>Gnathifera</taxon>
        <taxon>Rotifera</taxon>
        <taxon>Eurotatoria</taxon>
        <taxon>Bdelloidea</taxon>
        <taxon>Philodinida</taxon>
        <taxon>Philodinidae</taxon>
        <taxon>Didymodactylos</taxon>
    </lineage>
</organism>
<dbReference type="InterPro" id="IPR011990">
    <property type="entry name" value="TPR-like_helical_dom_sf"/>
</dbReference>
<dbReference type="GO" id="GO:0009451">
    <property type="term" value="P:RNA modification"/>
    <property type="evidence" value="ECO:0007669"/>
    <property type="project" value="InterPro"/>
</dbReference>
<dbReference type="PROSITE" id="PS51375">
    <property type="entry name" value="PPR"/>
    <property type="match status" value="1"/>
</dbReference>
<dbReference type="Gene3D" id="1.25.40.10">
    <property type="entry name" value="Tetratricopeptide repeat domain"/>
    <property type="match status" value="2"/>
</dbReference>
<feature type="non-terminal residue" evidence="3">
    <location>
        <position position="1"/>
    </location>
</feature>
<evidence type="ECO:0000256" key="1">
    <source>
        <dbReference type="PROSITE-ProRule" id="PRU00708"/>
    </source>
</evidence>
<dbReference type="EMBL" id="CAJOBA010071403">
    <property type="protein sequence ID" value="CAF4393932.1"/>
    <property type="molecule type" value="Genomic_DNA"/>
</dbReference>
<dbReference type="InterPro" id="IPR002885">
    <property type="entry name" value="PPR_rpt"/>
</dbReference>
<dbReference type="Proteomes" id="UP000682733">
    <property type="component" value="Unassembled WGS sequence"/>
</dbReference>
<name>A0A8S2VP07_9BILA</name>
<gene>
    <name evidence="2" type="ORF">OVA965_LOCUS41510</name>
    <name evidence="3" type="ORF">TMI583_LOCUS43175</name>
</gene>
<evidence type="ECO:0000313" key="2">
    <source>
        <dbReference type="EMBL" id="CAF1590383.1"/>
    </source>
</evidence>
<dbReference type="Pfam" id="PF13812">
    <property type="entry name" value="PPR_3"/>
    <property type="match status" value="1"/>
</dbReference>
<dbReference type="Proteomes" id="UP000677228">
    <property type="component" value="Unassembled WGS sequence"/>
</dbReference>
<proteinExistence type="predicted"/>
<dbReference type="NCBIfam" id="TIGR00756">
    <property type="entry name" value="PPR"/>
    <property type="match status" value="2"/>
</dbReference>
<dbReference type="PANTHER" id="PTHR47926">
    <property type="entry name" value="PENTATRICOPEPTIDE REPEAT-CONTAINING PROTEIN"/>
    <property type="match status" value="1"/>
</dbReference>
<protein>
    <recommendedName>
        <fullName evidence="5">Pentatricopeptide repeat-containing protein</fullName>
    </recommendedName>
</protein>
<feature type="repeat" description="PPR" evidence="1">
    <location>
        <begin position="51"/>
        <end position="85"/>
    </location>
</feature>
<accession>A0A8S2VP07</accession>
<sequence length="272" mass="30572">NERGLTIGRNMLSQLSSIHDTIVLNAALHMFMSCADTTTAEQLFNRIKTKDIASFGAMMKGYNMNNDSFKVLTLFERLIEDEIEPDIITFVLVINACAQIGMISCCRSVISRIPKQFLLDKYCQNALIDMWGKAGSLEEAQRIFQTIDKPDVVSFGAMINAFGLNGMGSSAVDLYRRMPVDMRNEIIHICVLNACSHSGLIEEARSIFRDLSPKTTKITTAMVDCMSRMRIFDEAQKLIDDFEQFNDPYPWPLCPELVISAIPICRRSSLTG</sequence>